<evidence type="ECO:0000313" key="3">
    <source>
        <dbReference type="Proteomes" id="UP000249363"/>
    </source>
</evidence>
<dbReference type="GeneID" id="63798770"/>
<reference evidence="2 3" key="1">
    <citation type="journal article" date="2017" name="Biotechnol. Biofuels">
        <title>Differential beta-glucosidase expression as a function of carbon source availability in Talaromyces amestolkiae: a genomic and proteomic approach.</title>
        <authorList>
            <person name="de Eugenio L.I."/>
            <person name="Mendez-Liter J.A."/>
            <person name="Nieto-Dominguez M."/>
            <person name="Alonso L."/>
            <person name="Gil-Munoz J."/>
            <person name="Barriuso J."/>
            <person name="Prieto A."/>
            <person name="Martinez M.J."/>
        </authorList>
    </citation>
    <scope>NUCLEOTIDE SEQUENCE [LARGE SCALE GENOMIC DNA]</scope>
    <source>
        <strain evidence="2 3">CIB</strain>
    </source>
</reference>
<evidence type="ECO:0000313" key="2">
    <source>
        <dbReference type="EMBL" id="RAO73544.1"/>
    </source>
</evidence>
<dbReference type="Proteomes" id="UP000249363">
    <property type="component" value="Unassembled WGS sequence"/>
</dbReference>
<dbReference type="InterPro" id="IPR009571">
    <property type="entry name" value="SUR7/Rim9-like_fungi"/>
</dbReference>
<comment type="caution">
    <text evidence="2">The sequence shown here is derived from an EMBL/GenBank/DDBJ whole genome shotgun (WGS) entry which is preliminary data.</text>
</comment>
<dbReference type="InterPro" id="IPR052413">
    <property type="entry name" value="SUR7_domain"/>
</dbReference>
<evidence type="ECO:0000256" key="1">
    <source>
        <dbReference type="SAM" id="Phobius"/>
    </source>
</evidence>
<dbReference type="AlphaFoldDB" id="A0A364LCK1"/>
<dbReference type="RefSeq" id="XP_040738058.1">
    <property type="nucleotide sequence ID" value="XM_040882484.1"/>
</dbReference>
<dbReference type="PANTHER" id="PTHR28019:SF7">
    <property type="entry name" value="SUR7 PROTEIN"/>
    <property type="match status" value="1"/>
</dbReference>
<dbReference type="EMBL" id="MIKG01000025">
    <property type="protein sequence ID" value="RAO73544.1"/>
    <property type="molecule type" value="Genomic_DNA"/>
</dbReference>
<name>A0A364LCK1_TALAM</name>
<dbReference type="GO" id="GO:0031505">
    <property type="term" value="P:fungal-type cell wall organization"/>
    <property type="evidence" value="ECO:0007669"/>
    <property type="project" value="TreeGrafter"/>
</dbReference>
<proteinExistence type="predicted"/>
<feature type="transmembrane region" description="Helical" evidence="1">
    <location>
        <begin position="174"/>
        <end position="199"/>
    </location>
</feature>
<organism evidence="2 3">
    <name type="scientific">Talaromyces amestolkiae</name>
    <dbReference type="NCBI Taxonomy" id="1196081"/>
    <lineage>
        <taxon>Eukaryota</taxon>
        <taxon>Fungi</taxon>
        <taxon>Dikarya</taxon>
        <taxon>Ascomycota</taxon>
        <taxon>Pezizomycotina</taxon>
        <taxon>Eurotiomycetes</taxon>
        <taxon>Eurotiomycetidae</taxon>
        <taxon>Eurotiales</taxon>
        <taxon>Trichocomaceae</taxon>
        <taxon>Talaromyces</taxon>
        <taxon>Talaromyces sect. Talaromyces</taxon>
    </lineage>
</organism>
<keyword evidence="3" id="KW-1185">Reference proteome</keyword>
<gene>
    <name evidence="2" type="ORF">BHQ10_009556</name>
</gene>
<dbReference type="PANTHER" id="PTHR28019">
    <property type="entry name" value="CELL MEMBRANE PROTEIN YLR413W-RELATED"/>
    <property type="match status" value="1"/>
</dbReference>
<keyword evidence="1" id="KW-0812">Transmembrane</keyword>
<feature type="transmembrane region" description="Helical" evidence="1">
    <location>
        <begin position="95"/>
        <end position="122"/>
    </location>
</feature>
<keyword evidence="1" id="KW-0472">Membrane</keyword>
<dbReference type="OrthoDB" id="4159154at2759"/>
<dbReference type="Pfam" id="PF06687">
    <property type="entry name" value="SUR7"/>
    <property type="match status" value="1"/>
</dbReference>
<dbReference type="GO" id="GO:0005886">
    <property type="term" value="C:plasma membrane"/>
    <property type="evidence" value="ECO:0007669"/>
    <property type="project" value="InterPro"/>
</dbReference>
<feature type="transmembrane region" description="Helical" evidence="1">
    <location>
        <begin position="143"/>
        <end position="162"/>
    </location>
</feature>
<sequence length="231" mass="25042">MILLDNTKLKSSSPLSLDGKPFAVNLGAYDFYTTHVLTYCAGFYNDNGERNTTICTKTTLPFSFDLAAALLNDLGLSPGDGQQAIDWPFAVISDFIWISSLSKAVSVLSVLNIVIMGIGLLIDGLLFSPGNNGDLYTGLSRSFSMLSLLIMVITAAISTFIIDGFVDLLNLHGVLYDITAGGGQLFLALAWISVALCLLRNLPFLAMWRICLVSSPRKVFEDDEGIRLLDT</sequence>
<dbReference type="GO" id="GO:0051285">
    <property type="term" value="C:cell cortex of cell tip"/>
    <property type="evidence" value="ECO:0007669"/>
    <property type="project" value="TreeGrafter"/>
</dbReference>
<protein>
    <submittedName>
        <fullName evidence="2">Uncharacterized protein</fullName>
    </submittedName>
</protein>
<keyword evidence="1" id="KW-1133">Transmembrane helix</keyword>
<accession>A0A364LCK1</accession>